<feature type="domain" description="Xylanolytic transcriptional activator regulatory" evidence="2">
    <location>
        <begin position="148"/>
        <end position="223"/>
    </location>
</feature>
<dbReference type="Proteomes" id="UP000245946">
    <property type="component" value="Unassembled WGS sequence"/>
</dbReference>
<dbReference type="STRING" id="58919.A0A316ZB06"/>
<dbReference type="InterPro" id="IPR007219">
    <property type="entry name" value="XnlR_reg_dom"/>
</dbReference>
<dbReference type="EMBL" id="KZ819290">
    <property type="protein sequence ID" value="PWN98870.1"/>
    <property type="molecule type" value="Genomic_DNA"/>
</dbReference>
<dbReference type="CDD" id="cd12148">
    <property type="entry name" value="fungal_TF_MHR"/>
    <property type="match status" value="1"/>
</dbReference>
<dbReference type="RefSeq" id="XP_025599149.1">
    <property type="nucleotide sequence ID" value="XM_025740164.1"/>
</dbReference>
<evidence type="ECO:0000313" key="4">
    <source>
        <dbReference type="Proteomes" id="UP000245946"/>
    </source>
</evidence>
<evidence type="ECO:0000259" key="2">
    <source>
        <dbReference type="SMART" id="SM00906"/>
    </source>
</evidence>
<dbReference type="GO" id="GO:0003677">
    <property type="term" value="F:DNA binding"/>
    <property type="evidence" value="ECO:0007669"/>
    <property type="project" value="InterPro"/>
</dbReference>
<dbReference type="Pfam" id="PF04082">
    <property type="entry name" value="Fungal_trans"/>
    <property type="match status" value="1"/>
</dbReference>
<dbReference type="PANTHER" id="PTHR46910:SF38">
    <property type="entry name" value="ZN(2)-C6 FUNGAL-TYPE DOMAIN-CONTAINING PROTEIN"/>
    <property type="match status" value="1"/>
</dbReference>
<organism evidence="3 4">
    <name type="scientific">Tilletiopsis washingtonensis</name>
    <dbReference type="NCBI Taxonomy" id="58919"/>
    <lineage>
        <taxon>Eukaryota</taxon>
        <taxon>Fungi</taxon>
        <taxon>Dikarya</taxon>
        <taxon>Basidiomycota</taxon>
        <taxon>Ustilaginomycotina</taxon>
        <taxon>Exobasidiomycetes</taxon>
        <taxon>Entylomatales</taxon>
        <taxon>Entylomatales incertae sedis</taxon>
        <taxon>Tilletiopsis</taxon>
    </lineage>
</organism>
<evidence type="ECO:0000256" key="1">
    <source>
        <dbReference type="ARBA" id="ARBA00023242"/>
    </source>
</evidence>
<dbReference type="GO" id="GO:0003700">
    <property type="term" value="F:DNA-binding transcription factor activity"/>
    <property type="evidence" value="ECO:0007669"/>
    <property type="project" value="InterPro"/>
</dbReference>
<dbReference type="PANTHER" id="PTHR46910">
    <property type="entry name" value="TRANSCRIPTION FACTOR PDR1"/>
    <property type="match status" value="1"/>
</dbReference>
<proteinExistence type="predicted"/>
<keyword evidence="1" id="KW-0539">Nucleus</keyword>
<gene>
    <name evidence="3" type="ORF">FA09DRAFT_296395</name>
</gene>
<evidence type="ECO:0000313" key="3">
    <source>
        <dbReference type="EMBL" id="PWN98870.1"/>
    </source>
</evidence>
<accession>A0A316ZB06</accession>
<name>A0A316ZB06_9BASI</name>
<dbReference type="OrthoDB" id="4456959at2759"/>
<dbReference type="GO" id="GO:0006351">
    <property type="term" value="P:DNA-templated transcription"/>
    <property type="evidence" value="ECO:0007669"/>
    <property type="project" value="InterPro"/>
</dbReference>
<protein>
    <recommendedName>
        <fullName evidence="2">Xylanolytic transcriptional activator regulatory domain-containing protein</fullName>
    </recommendedName>
</protein>
<sequence length="451" mass="51011">MFEIVSLQNDANWNETDEDLFWPEPDLEARLIDAYFARPHHDFPVVNELQFRKDHAGPPGRERQIQHVALALGIFAVASRYVDDPRVCFEEEERLNGQTAHTAGVQWWLTQRRIGMRLWGGNMGARHAQHIILNVIFMLGTSMANSYAWALLAVAVRLLQDAGAHRNITGQRLGYSLETQETHRRLWWAVYSLDREFGAGLGRPVCIQDEDFDVLEPMAVDDEVLMRSSELGTTPEQPAGVPSAFGYFLCSIRLDQIIGRTLRTIYAIGKAKVQRGFVGRQWDQFIVAEIDSALNKWLDTVPSHLRYDPREPNSEWLLQSSLLHTKYYHSQILVHRPFIPGPSAKPSLNFPSLAICTNAARSTSHILYNLLKRDLHNQGGLQVSFRAFSAGCVLLLVVWAAKRSGAHASTSAMADVRRCLDVLHGCEKHWAIACKQSDLMERLIKVSELPV</sequence>
<feature type="non-terminal residue" evidence="3">
    <location>
        <position position="451"/>
    </location>
</feature>
<reference evidence="3 4" key="1">
    <citation type="journal article" date="2018" name="Mol. Biol. Evol.">
        <title>Broad Genomic Sampling Reveals a Smut Pathogenic Ancestry of the Fungal Clade Ustilaginomycotina.</title>
        <authorList>
            <person name="Kijpornyongpan T."/>
            <person name="Mondo S.J."/>
            <person name="Barry K."/>
            <person name="Sandor L."/>
            <person name="Lee J."/>
            <person name="Lipzen A."/>
            <person name="Pangilinan J."/>
            <person name="LaButti K."/>
            <person name="Hainaut M."/>
            <person name="Henrissat B."/>
            <person name="Grigoriev I.V."/>
            <person name="Spatafora J.W."/>
            <person name="Aime M.C."/>
        </authorList>
    </citation>
    <scope>NUCLEOTIDE SEQUENCE [LARGE SCALE GENOMIC DNA]</scope>
    <source>
        <strain evidence="3 4">MCA 4186</strain>
    </source>
</reference>
<dbReference type="GeneID" id="37267710"/>
<dbReference type="AlphaFoldDB" id="A0A316ZB06"/>
<dbReference type="SMART" id="SM00906">
    <property type="entry name" value="Fungal_trans"/>
    <property type="match status" value="1"/>
</dbReference>
<keyword evidence="4" id="KW-1185">Reference proteome</keyword>
<dbReference type="InterPro" id="IPR050987">
    <property type="entry name" value="AtrR-like"/>
</dbReference>
<dbReference type="GO" id="GO:0008270">
    <property type="term" value="F:zinc ion binding"/>
    <property type="evidence" value="ECO:0007669"/>
    <property type="project" value="InterPro"/>
</dbReference>